<sequence length="119" mass="13527">MLRAQGELNRFDSPAGSSSANKKKSGSVNNAARHLKILLRWPGKKEIKTDITELEDDNSVESYRICSSYKNSPIPLRQKFSRLSSLPNNKRVLAMGSNLPKSIHQREIRCRDYHTVLCK</sequence>
<evidence type="ECO:0000256" key="1">
    <source>
        <dbReference type="SAM" id="MobiDB-lite"/>
    </source>
</evidence>
<organism evidence="2 3">
    <name type="scientific">Forsythia ovata</name>
    <dbReference type="NCBI Taxonomy" id="205694"/>
    <lineage>
        <taxon>Eukaryota</taxon>
        <taxon>Viridiplantae</taxon>
        <taxon>Streptophyta</taxon>
        <taxon>Embryophyta</taxon>
        <taxon>Tracheophyta</taxon>
        <taxon>Spermatophyta</taxon>
        <taxon>Magnoliopsida</taxon>
        <taxon>eudicotyledons</taxon>
        <taxon>Gunneridae</taxon>
        <taxon>Pentapetalae</taxon>
        <taxon>asterids</taxon>
        <taxon>lamiids</taxon>
        <taxon>Lamiales</taxon>
        <taxon>Oleaceae</taxon>
        <taxon>Forsythieae</taxon>
        <taxon>Forsythia</taxon>
    </lineage>
</organism>
<accession>A0ABD1TC95</accession>
<dbReference type="Proteomes" id="UP001604277">
    <property type="component" value="Unassembled WGS sequence"/>
</dbReference>
<feature type="compositionally biased region" description="Low complexity" evidence="1">
    <location>
        <begin position="15"/>
        <end position="28"/>
    </location>
</feature>
<dbReference type="AlphaFoldDB" id="A0ABD1TC95"/>
<dbReference type="EMBL" id="JBFOLJ010000009">
    <property type="protein sequence ID" value="KAL2510324.1"/>
    <property type="molecule type" value="Genomic_DNA"/>
</dbReference>
<feature type="region of interest" description="Disordered" evidence="1">
    <location>
        <begin position="1"/>
        <end position="28"/>
    </location>
</feature>
<protein>
    <submittedName>
        <fullName evidence="2">Ankyrin repeat and sterile alpha motif domain-containing protein 1B-like</fullName>
    </submittedName>
</protein>
<keyword evidence="3" id="KW-1185">Reference proteome</keyword>
<comment type="caution">
    <text evidence="2">The sequence shown here is derived from an EMBL/GenBank/DDBJ whole genome shotgun (WGS) entry which is preliminary data.</text>
</comment>
<evidence type="ECO:0000313" key="2">
    <source>
        <dbReference type="EMBL" id="KAL2510324.1"/>
    </source>
</evidence>
<gene>
    <name evidence="2" type="ORF">Fot_33971</name>
</gene>
<reference evidence="3" key="1">
    <citation type="submission" date="2024-07" db="EMBL/GenBank/DDBJ databases">
        <title>Two chromosome-level genome assemblies of Korean endemic species Abeliophyllum distichum and Forsythia ovata (Oleaceae).</title>
        <authorList>
            <person name="Jang H."/>
        </authorList>
    </citation>
    <scope>NUCLEOTIDE SEQUENCE [LARGE SCALE GENOMIC DNA]</scope>
</reference>
<proteinExistence type="predicted"/>
<name>A0ABD1TC95_9LAMI</name>
<evidence type="ECO:0000313" key="3">
    <source>
        <dbReference type="Proteomes" id="UP001604277"/>
    </source>
</evidence>